<dbReference type="GO" id="GO:0048490">
    <property type="term" value="P:anterograde synaptic vesicle transport"/>
    <property type="evidence" value="ECO:0007669"/>
    <property type="project" value="TreeGrafter"/>
</dbReference>
<feature type="compositionally biased region" description="Polar residues" evidence="8">
    <location>
        <begin position="1000"/>
        <end position="1010"/>
    </location>
</feature>
<evidence type="ECO:0000256" key="3">
    <source>
        <dbReference type="ARBA" id="ARBA00015717"/>
    </source>
</evidence>
<dbReference type="GO" id="GO:0010008">
    <property type="term" value="C:endosome membrane"/>
    <property type="evidence" value="ECO:0007669"/>
    <property type="project" value="TreeGrafter"/>
</dbReference>
<dbReference type="OrthoDB" id="10264595at2759"/>
<feature type="region of interest" description="Disordered" evidence="8">
    <location>
        <begin position="729"/>
        <end position="1026"/>
    </location>
</feature>
<dbReference type="SUPFAM" id="SSF48371">
    <property type="entry name" value="ARM repeat"/>
    <property type="match status" value="1"/>
</dbReference>
<keyword evidence="11" id="KW-1185">Reference proteome</keyword>
<dbReference type="FunFam" id="1.25.10.10:FF:000251">
    <property type="entry name" value="AP-3 complex subunit delta"/>
    <property type="match status" value="1"/>
</dbReference>
<feature type="compositionally biased region" description="Basic and acidic residues" evidence="8">
    <location>
        <begin position="941"/>
        <end position="969"/>
    </location>
</feature>
<dbReference type="SMART" id="SM01354">
    <property type="entry name" value="BLVR"/>
    <property type="match status" value="1"/>
</dbReference>
<feature type="region of interest" description="Disordered" evidence="8">
    <location>
        <begin position="655"/>
        <end position="696"/>
    </location>
</feature>
<feature type="compositionally biased region" description="Basic and acidic residues" evidence="8">
    <location>
        <begin position="659"/>
        <end position="669"/>
    </location>
</feature>
<dbReference type="GO" id="GO:1904115">
    <property type="term" value="C:axon cytoplasm"/>
    <property type="evidence" value="ECO:0007669"/>
    <property type="project" value="GOC"/>
</dbReference>
<name>A0A2G8KF48_STIJA</name>
<evidence type="ECO:0000256" key="8">
    <source>
        <dbReference type="SAM" id="MobiDB-lite"/>
    </source>
</evidence>
<evidence type="ECO:0000313" key="10">
    <source>
        <dbReference type="EMBL" id="PIK46621.1"/>
    </source>
</evidence>
<evidence type="ECO:0000256" key="7">
    <source>
        <dbReference type="ARBA" id="ARBA00023136"/>
    </source>
</evidence>
<evidence type="ECO:0000256" key="6">
    <source>
        <dbReference type="ARBA" id="ARBA00022927"/>
    </source>
</evidence>
<dbReference type="Pfam" id="PF01602">
    <property type="entry name" value="Adaptin_N"/>
    <property type="match status" value="1"/>
</dbReference>
<keyword evidence="6" id="KW-0653">Protein transport</keyword>
<dbReference type="InterPro" id="IPR011989">
    <property type="entry name" value="ARM-like"/>
</dbReference>
<dbReference type="InterPro" id="IPR016024">
    <property type="entry name" value="ARM-type_fold"/>
</dbReference>
<feature type="compositionally biased region" description="Basic residues" evidence="8">
    <location>
        <begin position="970"/>
        <end position="990"/>
    </location>
</feature>
<comment type="similarity">
    <text evidence="2">Belongs to the adaptor complexes large subunit family.</text>
</comment>
<dbReference type="Pfam" id="PF06375">
    <property type="entry name" value="AP3D1"/>
    <property type="match status" value="1"/>
</dbReference>
<feature type="compositionally biased region" description="Basic residues" evidence="8">
    <location>
        <begin position="856"/>
        <end position="865"/>
    </location>
</feature>
<evidence type="ECO:0000259" key="9">
    <source>
        <dbReference type="SMART" id="SM01354"/>
    </source>
</evidence>
<dbReference type="GO" id="GO:0006896">
    <property type="term" value="P:Golgi to vacuole transport"/>
    <property type="evidence" value="ECO:0007669"/>
    <property type="project" value="TreeGrafter"/>
</dbReference>
<evidence type="ECO:0000313" key="11">
    <source>
        <dbReference type="Proteomes" id="UP000230750"/>
    </source>
</evidence>
<keyword evidence="4" id="KW-0813">Transport</keyword>
<dbReference type="PANTHER" id="PTHR22781">
    <property type="entry name" value="DELTA ADAPTIN-RELATED"/>
    <property type="match status" value="1"/>
</dbReference>
<evidence type="ECO:0000256" key="5">
    <source>
        <dbReference type="ARBA" id="ARBA00022737"/>
    </source>
</evidence>
<keyword evidence="5" id="KW-0677">Repeat</keyword>
<dbReference type="Gene3D" id="3.30.450.50">
    <property type="entry name" value="Longin domain"/>
    <property type="match status" value="1"/>
</dbReference>
<dbReference type="GO" id="GO:0048499">
    <property type="term" value="P:synaptic vesicle membrane organization"/>
    <property type="evidence" value="ECO:0007669"/>
    <property type="project" value="TreeGrafter"/>
</dbReference>
<accession>A0A2G8KF48</accession>
<dbReference type="EMBL" id="MRZV01000631">
    <property type="protein sequence ID" value="PIK46621.1"/>
    <property type="molecule type" value="Genomic_DNA"/>
</dbReference>
<dbReference type="GO" id="GO:0043195">
    <property type="term" value="C:terminal bouton"/>
    <property type="evidence" value="ECO:0007669"/>
    <property type="project" value="TreeGrafter"/>
</dbReference>
<organism evidence="10 11">
    <name type="scientific">Stichopus japonicus</name>
    <name type="common">Sea cucumber</name>
    <dbReference type="NCBI Taxonomy" id="307972"/>
    <lineage>
        <taxon>Eukaryota</taxon>
        <taxon>Metazoa</taxon>
        <taxon>Echinodermata</taxon>
        <taxon>Eleutherozoa</taxon>
        <taxon>Echinozoa</taxon>
        <taxon>Holothuroidea</taxon>
        <taxon>Aspidochirotacea</taxon>
        <taxon>Aspidochirotida</taxon>
        <taxon>Stichopodidae</taxon>
        <taxon>Apostichopus</taxon>
    </lineage>
</organism>
<dbReference type="Pfam" id="PF26171">
    <property type="entry name" value="Mu_AP3"/>
    <property type="match status" value="1"/>
</dbReference>
<dbReference type="InterPro" id="IPR002553">
    <property type="entry name" value="Clathrin/coatomer_adapt-like_N"/>
</dbReference>
<gene>
    <name evidence="10" type="ORF">BSL78_16516</name>
</gene>
<dbReference type="Gene3D" id="1.25.10.10">
    <property type="entry name" value="Leucine-rich Repeat Variant"/>
    <property type="match status" value="1"/>
</dbReference>
<protein>
    <recommendedName>
        <fullName evidence="3">AP-3 complex subunit delta</fullName>
    </recommendedName>
</protein>
<evidence type="ECO:0000256" key="2">
    <source>
        <dbReference type="ARBA" id="ARBA00006613"/>
    </source>
</evidence>
<feature type="compositionally biased region" description="Basic and acidic residues" evidence="8">
    <location>
        <begin position="841"/>
        <end position="855"/>
    </location>
</feature>
<dbReference type="InterPro" id="IPR010474">
    <property type="entry name" value="AP3D_dom_metazoa"/>
</dbReference>
<dbReference type="PANTHER" id="PTHR22781:SF12">
    <property type="entry name" value="AP-3 COMPLEX SUBUNIT DELTA-1"/>
    <property type="match status" value="1"/>
</dbReference>
<comment type="caution">
    <text evidence="10">The sequence shown here is derived from an EMBL/GenBank/DDBJ whole genome shotgun (WGS) entry which is preliminary data.</text>
</comment>
<evidence type="ECO:0000256" key="4">
    <source>
        <dbReference type="ARBA" id="ARBA00022448"/>
    </source>
</evidence>
<dbReference type="GO" id="GO:0016182">
    <property type="term" value="P:synaptic vesicle budding from endosome"/>
    <property type="evidence" value="ECO:0007669"/>
    <property type="project" value="TreeGrafter"/>
</dbReference>
<dbReference type="Proteomes" id="UP000230750">
    <property type="component" value="Unassembled WGS sequence"/>
</dbReference>
<dbReference type="InterPro" id="IPR058898">
    <property type="entry name" value="Mu_AP3"/>
</dbReference>
<reference evidence="10 11" key="1">
    <citation type="journal article" date="2017" name="PLoS Biol.">
        <title>The sea cucumber genome provides insights into morphological evolution and visceral regeneration.</title>
        <authorList>
            <person name="Zhang X."/>
            <person name="Sun L."/>
            <person name="Yuan J."/>
            <person name="Sun Y."/>
            <person name="Gao Y."/>
            <person name="Zhang L."/>
            <person name="Li S."/>
            <person name="Dai H."/>
            <person name="Hamel J.F."/>
            <person name="Liu C."/>
            <person name="Yu Y."/>
            <person name="Liu S."/>
            <person name="Lin W."/>
            <person name="Guo K."/>
            <person name="Jin S."/>
            <person name="Xu P."/>
            <person name="Storey K.B."/>
            <person name="Huan P."/>
            <person name="Zhang T."/>
            <person name="Zhou Y."/>
            <person name="Zhang J."/>
            <person name="Lin C."/>
            <person name="Li X."/>
            <person name="Xing L."/>
            <person name="Huo D."/>
            <person name="Sun M."/>
            <person name="Wang L."/>
            <person name="Mercier A."/>
            <person name="Li F."/>
            <person name="Yang H."/>
            <person name="Xiang J."/>
        </authorList>
    </citation>
    <scope>NUCLEOTIDE SEQUENCE [LARGE SCALE GENOMIC DNA]</scope>
    <source>
        <strain evidence="10">Shaxun</strain>
        <tissue evidence="10">Muscle</tissue>
    </source>
</reference>
<dbReference type="GO" id="GO:0006623">
    <property type="term" value="P:protein targeting to vacuole"/>
    <property type="evidence" value="ECO:0007669"/>
    <property type="project" value="TreeGrafter"/>
</dbReference>
<comment type="subcellular location">
    <subcellularLocation>
        <location evidence="1">Endomembrane system</location>
    </subcellularLocation>
</comment>
<evidence type="ECO:0000256" key="1">
    <source>
        <dbReference type="ARBA" id="ARBA00004308"/>
    </source>
</evidence>
<sequence length="1258" mass="141327">MLDSQREAIQYYPQNARKLKRGHSAKYIASCIEEIKNELKQDNMAVKANAVAKLTYIQMLGYDISWAAFNIIEVMSSSKFTFKRTGYLAASQCFHEGTEVLMLTTNMVRKDVNSANQYEAGISMSGLACFTSPDLARDLANDLMSLMASTKPYVRKKAVLLMYKIFLKFPEALRPAFPRLKAKLEDPDPGVQSAAVNVICELARQNPKNYLSLAPLFFKLMTTSTNNWMLIKIIKLFGALTPLEPRLGKKLLEPLTNLIHSTSAMSLLYECINTVISVLVSLSSGMPDQNASIQLCVQKLRILIEDSDQNLKYLGLLAMSKILKTHPKSVQNHKDLILDCLDDRDESIRLRALDLLYGMVSKKNLMEIVKKLMVHVDKAEGSIYRDELLSKIIQICSQNNYQYIINFEWYISILVELTRIEGTKHGHLIASQMLDVAIRVKAIQPFACKQMAQLLENTHLIVGTAVQANGICEVLYAAAWIVGEFPQHLLNPRHTLDAMFHGRITSLPGHIQSIYVQNIVKLYSAIIHQLEEEEDKEKCQETTLFMLEKLPQFTASAHLEVQERACCIIQLLKYVNKLLDKDVWVAEELTGLFEGELNPVAPKAQKKVPVPEGLDLDKWINSPPSDDSDDEVTIDTMFIHDANRVNHTPVYEELSEEEMEKRRAARRVDQANNPHYLKDDKRLKPKKKKLKDLAAENSTVDSIPVAEIDLNVPLHVPGISVTDEYMKKANLQTKKKHRKKHKRGKRGRRDSNSSDDIPVAHKVDIVEEEMPEGADLSDHDGEDERPADDPHRALDIDLERPLDEGDRLPVREHYEVGTGLKLLDKSEGAPTEKPKRKHRKGKEEKSGKSKKEGGKDKKKKKKKVHKETEGVSKQPPEDGESQVEEPNLMGGAEEEEEIKVNGVTEKEVPQTQDVEEKKEKKVDETKANSTNEMDDISYWLSKDEEAEKIKPEEINDAQPKETEVTEGSKKSKKEKKSKKDKKKDKKKNHHVKEEYEQVGNGETSNPTSDAPATEDPQPAPIPPMSSYRLLAENPSIKMTYETRIDPKQTNQVVISVIFSNLTSNHLKSLEFNVLDSLNTKLIREIGASTHDGVKVPFQLPPSATNEGQFAFTINSINMSQKLRGTLTYVVKDDDGSTSEKLDFKVHLPISSYVTATPCNSDQFARLLSGGDLTGKSSVTAQLGNSEFPEVVARICFHAHLGVVERVESTVSLYGRSIQGHDICVLIKAMPNGSLSIDGKSTDASLISNFLDEIRSLGS</sequence>
<dbReference type="GO" id="GO:0098943">
    <property type="term" value="P:neurotransmitter receptor transport, postsynaptic endosome to lysosome"/>
    <property type="evidence" value="ECO:0007669"/>
    <property type="project" value="TreeGrafter"/>
</dbReference>
<dbReference type="GO" id="GO:0030123">
    <property type="term" value="C:AP-3 adaptor complex"/>
    <property type="evidence" value="ECO:0007669"/>
    <property type="project" value="InterPro"/>
</dbReference>
<feature type="domain" description="AP-3 complex subunit delta" evidence="9">
    <location>
        <begin position="654"/>
        <end position="799"/>
    </location>
</feature>
<proteinExistence type="inferred from homology"/>
<dbReference type="AlphaFoldDB" id="A0A2G8KF48"/>
<feature type="compositionally biased region" description="Basic and acidic residues" evidence="8">
    <location>
        <begin position="776"/>
        <end position="815"/>
    </location>
</feature>
<dbReference type="GO" id="GO:0098830">
    <property type="term" value="C:presynaptic endosome"/>
    <property type="evidence" value="ECO:0007669"/>
    <property type="project" value="TreeGrafter"/>
</dbReference>
<feature type="compositionally biased region" description="Basic and acidic residues" evidence="8">
    <location>
        <begin position="822"/>
        <end position="833"/>
    </location>
</feature>
<dbReference type="InterPro" id="IPR017105">
    <property type="entry name" value="AP3_complex_dsu"/>
</dbReference>
<feature type="compositionally biased region" description="Basic residues" evidence="8">
    <location>
        <begin position="733"/>
        <end position="748"/>
    </location>
</feature>
<keyword evidence="7" id="KW-0472">Membrane</keyword>
<feature type="compositionally biased region" description="Basic and acidic residues" evidence="8">
    <location>
        <begin position="904"/>
        <end position="926"/>
    </location>
</feature>
<dbReference type="STRING" id="307972.A0A2G8KF48"/>